<keyword evidence="5" id="KW-1185">Reference proteome</keyword>
<dbReference type="GO" id="GO:0003677">
    <property type="term" value="F:DNA binding"/>
    <property type="evidence" value="ECO:0007669"/>
    <property type="project" value="InterPro"/>
</dbReference>
<dbReference type="Pfam" id="PF13408">
    <property type="entry name" value="Zn_ribbon_recom"/>
    <property type="match status" value="1"/>
</dbReference>
<dbReference type="SMART" id="SM00857">
    <property type="entry name" value="Resolvase"/>
    <property type="match status" value="1"/>
</dbReference>
<dbReference type="SUPFAM" id="SSF53041">
    <property type="entry name" value="Resolvase-like"/>
    <property type="match status" value="1"/>
</dbReference>
<dbReference type="PANTHER" id="PTHR30461:SF23">
    <property type="entry name" value="DNA RECOMBINASE-RELATED"/>
    <property type="match status" value="1"/>
</dbReference>
<dbReference type="EMBL" id="WUUL01000009">
    <property type="protein sequence ID" value="MXQ54784.1"/>
    <property type="molecule type" value="Genomic_DNA"/>
</dbReference>
<dbReference type="InterPro" id="IPR050639">
    <property type="entry name" value="SSR_resolvase"/>
</dbReference>
<evidence type="ECO:0000259" key="3">
    <source>
        <dbReference type="PROSITE" id="PS51737"/>
    </source>
</evidence>
<proteinExistence type="predicted"/>
<dbReference type="PROSITE" id="PS51737">
    <property type="entry name" value="RECOMBINASE_DNA_BIND"/>
    <property type="match status" value="1"/>
</dbReference>
<dbReference type="InterPro" id="IPR011109">
    <property type="entry name" value="DNA_bind_recombinase_dom"/>
</dbReference>
<comment type="caution">
    <text evidence="4">The sequence shown here is derived from an EMBL/GenBank/DDBJ whole genome shotgun (WGS) entry which is preliminary data.</text>
</comment>
<evidence type="ECO:0000313" key="5">
    <source>
        <dbReference type="Proteomes" id="UP000430692"/>
    </source>
</evidence>
<feature type="domain" description="Resolvase/invertase-type recombinase catalytic" evidence="2">
    <location>
        <begin position="4"/>
        <end position="154"/>
    </location>
</feature>
<dbReference type="InterPro" id="IPR006119">
    <property type="entry name" value="Resolv_N"/>
</dbReference>
<name>A0A6I4W1Y4_9BACL</name>
<dbReference type="Gene3D" id="3.40.50.1390">
    <property type="entry name" value="Resolvase, N-terminal catalytic domain"/>
    <property type="match status" value="1"/>
</dbReference>
<dbReference type="GO" id="GO:0000150">
    <property type="term" value="F:DNA strand exchange activity"/>
    <property type="evidence" value="ECO:0007669"/>
    <property type="project" value="InterPro"/>
</dbReference>
<reference evidence="4 5" key="1">
    <citation type="submission" date="2019-12" db="EMBL/GenBank/DDBJ databases">
        <title>Whole-genome analyses of novel actinobacteria.</title>
        <authorList>
            <person name="Sahin N."/>
            <person name="Saygin H."/>
        </authorList>
    </citation>
    <scope>NUCLEOTIDE SEQUENCE [LARGE SCALE GENOMIC DNA]</scope>
    <source>
        <strain evidence="4 5">KC615</strain>
    </source>
</reference>
<dbReference type="InterPro" id="IPR025827">
    <property type="entry name" value="Zn_ribbon_recom_dom"/>
</dbReference>
<dbReference type="Pfam" id="PF00239">
    <property type="entry name" value="Resolvase"/>
    <property type="match status" value="1"/>
</dbReference>
<organism evidence="4 5">
    <name type="scientific">Shimazuella alba</name>
    <dbReference type="NCBI Taxonomy" id="2690964"/>
    <lineage>
        <taxon>Bacteria</taxon>
        <taxon>Bacillati</taxon>
        <taxon>Bacillota</taxon>
        <taxon>Bacilli</taxon>
        <taxon>Bacillales</taxon>
        <taxon>Thermoactinomycetaceae</taxon>
        <taxon>Shimazuella</taxon>
    </lineage>
</organism>
<evidence type="ECO:0000256" key="1">
    <source>
        <dbReference type="SAM" id="Coils"/>
    </source>
</evidence>
<evidence type="ECO:0000259" key="2">
    <source>
        <dbReference type="PROSITE" id="PS51736"/>
    </source>
</evidence>
<dbReference type="Proteomes" id="UP000430692">
    <property type="component" value="Unassembled WGS sequence"/>
</dbReference>
<feature type="coiled-coil region" evidence="1">
    <location>
        <begin position="381"/>
        <end position="436"/>
    </location>
</feature>
<dbReference type="Gene3D" id="3.90.1750.20">
    <property type="entry name" value="Putative Large Serine Recombinase, Chain B, Domain 2"/>
    <property type="match status" value="1"/>
</dbReference>
<accession>A0A6I4W1Y4</accession>
<evidence type="ECO:0000313" key="4">
    <source>
        <dbReference type="EMBL" id="MXQ54784.1"/>
    </source>
</evidence>
<dbReference type="PANTHER" id="PTHR30461">
    <property type="entry name" value="DNA-INVERTASE FROM LAMBDOID PROPHAGE"/>
    <property type="match status" value="1"/>
</dbReference>
<gene>
    <name evidence="4" type="ORF">GSM42_13885</name>
</gene>
<sequence length="488" mass="57538">MNEKYACYVRVSTDRDEQVSSVENQIDICRNWLERQGYEWNENSVYKDEGISGTIFKDRPAIQLLLEKAKKKEINMVLFKSISRLARDLKDALEIREIFLSRNVRIISIEEGYDSDVAGKNDMSFEMSSMFADHYSRMLSGSISSALAAKVRRGQHIGKIPFGYTRKDGILHIKDDEAEIVRMIFDWYINEGLGFKTITHKLNQLNLKPKEIQKWQVTSVQTIIRNRLYCGDFVLNRYTTMKVEGKKKQIQNPESRWLIFQDHHVPIISREWWERANSNLTKTKKKISPWNDLRGILKCSECESSIVPLLSWRLLANGKKKDYRYMKCSKYRRMGEAGCVNHSPILYDDVKALLIKQLLEKSYMLKLSFEDQFQGKKHDRFVVVEKEIDDLKNKAAKLIDLHLEQLISKEEFKQKRDEIDWKIHNLENEKIELSRQEYTTERIENIKQAFDVLSNDSQNLHHALRTLLERVVVHPQGKMDIYYSFHVE</sequence>
<protein>
    <submittedName>
        <fullName evidence="4">Recombinase family protein</fullName>
    </submittedName>
</protein>
<keyword evidence="1" id="KW-0175">Coiled coil</keyword>
<dbReference type="Pfam" id="PF07508">
    <property type="entry name" value="Recombinase"/>
    <property type="match status" value="1"/>
</dbReference>
<dbReference type="AlphaFoldDB" id="A0A6I4W1Y4"/>
<dbReference type="InterPro" id="IPR036162">
    <property type="entry name" value="Resolvase-like_N_sf"/>
</dbReference>
<feature type="domain" description="Recombinase" evidence="3">
    <location>
        <begin position="161"/>
        <end position="286"/>
    </location>
</feature>
<dbReference type="CDD" id="cd00338">
    <property type="entry name" value="Ser_Recombinase"/>
    <property type="match status" value="1"/>
</dbReference>
<dbReference type="InterPro" id="IPR038109">
    <property type="entry name" value="DNA_bind_recomb_sf"/>
</dbReference>
<dbReference type="RefSeq" id="WP_160802133.1">
    <property type="nucleotide sequence ID" value="NZ_WUUL01000009.1"/>
</dbReference>
<dbReference type="PROSITE" id="PS51736">
    <property type="entry name" value="RECOMBINASES_3"/>
    <property type="match status" value="1"/>
</dbReference>